<gene>
    <name evidence="2" type="ordered locus">BamMC406_0915</name>
</gene>
<sequence>MQETLDSWVSWLGQVAPYAFLAVAACTVIAGFLSKRRLLISTWIDVHDTLAEIAQTRDNIASARQRILELPDNAPARAELLTRIEDQSARVAEQYAALQFAREQLWSLRKRYHVTDTQLKRRVGQHHHRLTPTDFVFEALANQDVQLTTPVSAQHGGAQ</sequence>
<dbReference type="EMBL" id="CP001025">
    <property type="protein sequence ID" value="ACB63406.1"/>
    <property type="molecule type" value="Genomic_DNA"/>
</dbReference>
<keyword evidence="1" id="KW-0812">Transmembrane</keyword>
<organism evidence="2 3">
    <name type="scientific">Burkholderia ambifaria (strain MC40-6)</name>
    <dbReference type="NCBI Taxonomy" id="398577"/>
    <lineage>
        <taxon>Bacteria</taxon>
        <taxon>Pseudomonadati</taxon>
        <taxon>Pseudomonadota</taxon>
        <taxon>Betaproteobacteria</taxon>
        <taxon>Burkholderiales</taxon>
        <taxon>Burkholderiaceae</taxon>
        <taxon>Burkholderia</taxon>
        <taxon>Burkholderia cepacia complex</taxon>
    </lineage>
</organism>
<dbReference type="KEGG" id="bac:BamMC406_0915"/>
<dbReference type="HOGENOM" id="CLU_1657479_0_0_4"/>
<protein>
    <submittedName>
        <fullName evidence="2">Uncharacterized protein</fullName>
    </submittedName>
</protein>
<dbReference type="RefSeq" id="WP_012363339.1">
    <property type="nucleotide sequence ID" value="NC_010551.1"/>
</dbReference>
<evidence type="ECO:0000313" key="3">
    <source>
        <dbReference type="Proteomes" id="UP000001680"/>
    </source>
</evidence>
<dbReference type="Proteomes" id="UP000001680">
    <property type="component" value="Chromosome 1"/>
</dbReference>
<dbReference type="AlphaFoldDB" id="B1YV23"/>
<evidence type="ECO:0000256" key="1">
    <source>
        <dbReference type="SAM" id="Phobius"/>
    </source>
</evidence>
<keyword evidence="1" id="KW-0472">Membrane</keyword>
<accession>B1YV23</accession>
<proteinExistence type="predicted"/>
<reference evidence="3" key="1">
    <citation type="submission" date="2008-04" db="EMBL/GenBank/DDBJ databases">
        <title>Complete sequence of chromosome 1 of Burkholderia ambifaria MC40-6.</title>
        <authorList>
            <person name="Copeland A."/>
            <person name="Lucas S."/>
            <person name="Lapidus A."/>
            <person name="Glavina del Rio T."/>
            <person name="Dalin E."/>
            <person name="Tice H."/>
            <person name="Pitluck S."/>
            <person name="Chain P."/>
            <person name="Malfatti S."/>
            <person name="Shin M."/>
            <person name="Vergez L."/>
            <person name="Lang D."/>
            <person name="Schmutz J."/>
            <person name="Larimer F."/>
            <person name="Land M."/>
            <person name="Hauser L."/>
            <person name="Kyrpides N."/>
            <person name="Lykidis A."/>
            <person name="Ramette A."/>
            <person name="Konstantinidis K."/>
            <person name="Tiedje J."/>
            <person name="Richardson P."/>
        </authorList>
    </citation>
    <scope>NUCLEOTIDE SEQUENCE [LARGE SCALE GENOMIC DNA]</scope>
    <source>
        <strain evidence="3">MC40-6</strain>
    </source>
</reference>
<feature type="transmembrane region" description="Helical" evidence="1">
    <location>
        <begin position="15"/>
        <end position="33"/>
    </location>
</feature>
<keyword evidence="1" id="KW-1133">Transmembrane helix</keyword>
<name>B1YV23_BURA4</name>
<evidence type="ECO:0000313" key="2">
    <source>
        <dbReference type="EMBL" id="ACB63406.1"/>
    </source>
</evidence>